<keyword evidence="3" id="KW-0645">Protease</keyword>
<gene>
    <name evidence="3" type="ORF">DK847_00215</name>
</gene>
<dbReference type="EMBL" id="QKVK01000001">
    <property type="protein sequence ID" value="PZF78287.1"/>
    <property type="molecule type" value="Genomic_DNA"/>
</dbReference>
<evidence type="ECO:0000259" key="2">
    <source>
        <dbReference type="Pfam" id="PF02517"/>
    </source>
</evidence>
<comment type="caution">
    <text evidence="3">The sequence shown here is derived from an EMBL/GenBank/DDBJ whole genome shotgun (WGS) entry which is preliminary data.</text>
</comment>
<keyword evidence="1" id="KW-0812">Transmembrane</keyword>
<keyword evidence="3" id="KW-0378">Hydrolase</keyword>
<keyword evidence="1" id="KW-1133">Transmembrane helix</keyword>
<keyword evidence="3" id="KW-0482">Metalloprotease</keyword>
<accession>A0A2W2BRA4</accession>
<feature type="transmembrane region" description="Helical" evidence="1">
    <location>
        <begin position="89"/>
        <end position="111"/>
    </location>
</feature>
<feature type="transmembrane region" description="Helical" evidence="1">
    <location>
        <begin position="47"/>
        <end position="68"/>
    </location>
</feature>
<dbReference type="GO" id="GO:0008237">
    <property type="term" value="F:metallopeptidase activity"/>
    <property type="evidence" value="ECO:0007669"/>
    <property type="project" value="UniProtKB-KW"/>
</dbReference>
<feature type="transmembrane region" description="Helical" evidence="1">
    <location>
        <begin position="255"/>
        <end position="274"/>
    </location>
</feature>
<dbReference type="GO" id="GO:0080120">
    <property type="term" value="P:CAAX-box protein maturation"/>
    <property type="evidence" value="ECO:0007669"/>
    <property type="project" value="UniProtKB-ARBA"/>
</dbReference>
<dbReference type="PANTHER" id="PTHR39430:SF1">
    <property type="entry name" value="PROTEASE"/>
    <property type="match status" value="1"/>
</dbReference>
<dbReference type="GO" id="GO:0004175">
    <property type="term" value="F:endopeptidase activity"/>
    <property type="evidence" value="ECO:0007669"/>
    <property type="project" value="UniProtKB-ARBA"/>
</dbReference>
<evidence type="ECO:0000313" key="3">
    <source>
        <dbReference type="EMBL" id="PZF78287.1"/>
    </source>
</evidence>
<organism evidence="3 4">
    <name type="scientific">Aestuariivirga litoralis</name>
    <dbReference type="NCBI Taxonomy" id="2650924"/>
    <lineage>
        <taxon>Bacteria</taxon>
        <taxon>Pseudomonadati</taxon>
        <taxon>Pseudomonadota</taxon>
        <taxon>Alphaproteobacteria</taxon>
        <taxon>Hyphomicrobiales</taxon>
        <taxon>Aestuariivirgaceae</taxon>
        <taxon>Aestuariivirga</taxon>
    </lineage>
</organism>
<reference evidence="4" key="1">
    <citation type="submission" date="2018-06" db="EMBL/GenBank/DDBJ databases">
        <title>Aestuariibacter litoralis strain KCTC 52945T.</title>
        <authorList>
            <person name="Li X."/>
            <person name="Salam N."/>
            <person name="Li J.-L."/>
            <person name="Chen Y.-M."/>
            <person name="Yang Z.-W."/>
            <person name="Zhang L.-Y."/>
            <person name="Han M.-X."/>
            <person name="Xiao M."/>
            <person name="Li W.-J."/>
        </authorList>
    </citation>
    <scope>NUCLEOTIDE SEQUENCE [LARGE SCALE GENOMIC DNA]</scope>
    <source>
        <strain evidence="4">KCTC 52945</strain>
    </source>
</reference>
<proteinExistence type="predicted"/>
<keyword evidence="1" id="KW-0472">Membrane</keyword>
<protein>
    <submittedName>
        <fullName evidence="3">CPBP family intramembrane metalloprotease</fullName>
    </submittedName>
</protein>
<feature type="transmembrane region" description="Helical" evidence="1">
    <location>
        <begin position="179"/>
        <end position="200"/>
    </location>
</feature>
<dbReference type="RefSeq" id="WP_111195615.1">
    <property type="nucleotide sequence ID" value="NZ_QKVK01000001.1"/>
</dbReference>
<feature type="domain" description="CAAX prenyl protease 2/Lysostaphin resistance protein A-like" evidence="2">
    <location>
        <begin position="123"/>
        <end position="216"/>
    </location>
</feature>
<dbReference type="Proteomes" id="UP000248795">
    <property type="component" value="Unassembled WGS sequence"/>
</dbReference>
<evidence type="ECO:0000256" key="1">
    <source>
        <dbReference type="SAM" id="Phobius"/>
    </source>
</evidence>
<dbReference type="Pfam" id="PF02517">
    <property type="entry name" value="Rce1-like"/>
    <property type="match status" value="1"/>
</dbReference>
<sequence>MEQALSTPPIWLRVLQFPLTRLIVLGGIVFYMMAWTEGKIIAFKDSPLTGVAIAVAMAVAIMVFYAAWGKVIERREVTELSLPGAGREFAIGALVGTALYTACVLLLMVLGMYKIEGLNPLSIMIPGIAMAVKSAVFEELVFRGILFGSVEAMAGSWIAIIISSLVFGFIHLLNPSATIGGAVYICIEAGLLFSAAYMVTRRLWMAMGLHMLWNYVQSGVFSGIVSGGVMMPGLFKTQVEGPDFVTGGSFGMEESLGALIFCTGAGIVMLLIAMRRGHMLPPPWKRKG</sequence>
<dbReference type="AlphaFoldDB" id="A0A2W2BRA4"/>
<dbReference type="GO" id="GO:0006508">
    <property type="term" value="P:proteolysis"/>
    <property type="evidence" value="ECO:0007669"/>
    <property type="project" value="UniProtKB-KW"/>
</dbReference>
<evidence type="ECO:0000313" key="4">
    <source>
        <dbReference type="Proteomes" id="UP000248795"/>
    </source>
</evidence>
<dbReference type="PANTHER" id="PTHR39430">
    <property type="entry name" value="MEMBRANE-ASSOCIATED PROTEASE-RELATED"/>
    <property type="match status" value="1"/>
</dbReference>
<keyword evidence="4" id="KW-1185">Reference proteome</keyword>
<dbReference type="InterPro" id="IPR003675">
    <property type="entry name" value="Rce1/LyrA-like_dom"/>
</dbReference>
<feature type="transmembrane region" description="Helical" evidence="1">
    <location>
        <begin position="212"/>
        <end position="235"/>
    </location>
</feature>
<feature type="transmembrane region" description="Helical" evidence="1">
    <location>
        <begin position="12"/>
        <end position="35"/>
    </location>
</feature>
<name>A0A2W2BRA4_9HYPH</name>